<feature type="compositionally biased region" description="Polar residues" evidence="2">
    <location>
        <begin position="197"/>
        <end position="212"/>
    </location>
</feature>
<feature type="compositionally biased region" description="Low complexity" evidence="2">
    <location>
        <begin position="213"/>
        <end position="279"/>
    </location>
</feature>
<dbReference type="EMBL" id="JAARSH010000016">
    <property type="protein sequence ID" value="MBC1617951.1"/>
    <property type="molecule type" value="Genomic_DNA"/>
</dbReference>
<evidence type="ECO:0000313" key="4">
    <source>
        <dbReference type="Proteomes" id="UP000574104"/>
    </source>
</evidence>
<reference evidence="3 4" key="1">
    <citation type="submission" date="2020-03" db="EMBL/GenBank/DDBJ databases">
        <title>Soil Listeria distribution.</title>
        <authorList>
            <person name="Liao J."/>
            <person name="Wiedmann M."/>
        </authorList>
    </citation>
    <scope>NUCLEOTIDE SEQUENCE [LARGE SCALE GENOMIC DNA]</scope>
    <source>
        <strain evidence="3 4">FSL L7-1299</strain>
    </source>
</reference>
<organism evidence="3 4">
    <name type="scientific">Listeria booriae</name>
    <dbReference type="NCBI Taxonomy" id="1552123"/>
    <lineage>
        <taxon>Bacteria</taxon>
        <taxon>Bacillati</taxon>
        <taxon>Bacillota</taxon>
        <taxon>Bacilli</taxon>
        <taxon>Bacillales</taxon>
        <taxon>Listeriaceae</taxon>
        <taxon>Listeria</taxon>
    </lineage>
</organism>
<feature type="coiled-coil region" evidence="1">
    <location>
        <begin position="32"/>
        <end position="59"/>
    </location>
</feature>
<dbReference type="AlphaFoldDB" id="A0A842AQE0"/>
<evidence type="ECO:0000256" key="2">
    <source>
        <dbReference type="SAM" id="MobiDB-lite"/>
    </source>
</evidence>
<accession>A0A842AQE0</accession>
<feature type="region of interest" description="Disordered" evidence="2">
    <location>
        <begin position="192"/>
        <end position="342"/>
    </location>
</feature>
<dbReference type="RefSeq" id="WP_185434463.1">
    <property type="nucleotide sequence ID" value="NZ_JAARPT010000013.1"/>
</dbReference>
<feature type="compositionally biased region" description="Basic and acidic residues" evidence="2">
    <location>
        <begin position="312"/>
        <end position="342"/>
    </location>
</feature>
<proteinExistence type="predicted"/>
<sequence>MRKKKLWIVLTSVVLVVGTGTGIIYSQQAKAQEESRIEAQKAKEAADMLEKQTAEKETKAKNAVAALYFDDKKVLLADGYTPAKATEAKQLAEALKNKELKESLVSEITKANVLYASIEGTQKATLALFKDADQKALASGVDAAKLAAVKKAIDSVPQNISKMNLNKAWTVASNLMKVEVAAKQKAEADRAAKEQAVVTTSEKSNEVETQGPTGSSSNTQGSGSSASASAGASSDNNSSSYSSSGSKSNSDTTSKNYASNEKQQSSGSGNSGTSKQTQSEKNTSVESKPKPKPKPNGNVAPSTPKPSAGSKNENKKTNEHGETLTDTKENSNGGEDHYWGWD</sequence>
<comment type="caution">
    <text evidence="3">The sequence shown here is derived from an EMBL/GenBank/DDBJ whole genome shotgun (WGS) entry which is preliminary data.</text>
</comment>
<name>A0A842AQE0_9LIST</name>
<gene>
    <name evidence="3" type="ORF">HB904_17370</name>
</gene>
<keyword evidence="1" id="KW-0175">Coiled coil</keyword>
<dbReference type="Proteomes" id="UP000574104">
    <property type="component" value="Unassembled WGS sequence"/>
</dbReference>
<protein>
    <submittedName>
        <fullName evidence="3">Uncharacterized protein</fullName>
    </submittedName>
</protein>
<evidence type="ECO:0000256" key="1">
    <source>
        <dbReference type="SAM" id="Coils"/>
    </source>
</evidence>
<evidence type="ECO:0000313" key="3">
    <source>
        <dbReference type="EMBL" id="MBC1617951.1"/>
    </source>
</evidence>